<comment type="similarity">
    <text evidence="1 7">Belongs to the methylthioribose kinase family.</text>
</comment>
<evidence type="ECO:0000313" key="10">
    <source>
        <dbReference type="Proteomes" id="UP000441354"/>
    </source>
</evidence>
<proteinExistence type="inferred from homology"/>
<dbReference type="PANTHER" id="PTHR34273:SF2">
    <property type="entry name" value="METHYLTHIORIBOSE KINASE"/>
    <property type="match status" value="1"/>
</dbReference>
<dbReference type="Proteomes" id="UP000441354">
    <property type="component" value="Unassembled WGS sequence"/>
</dbReference>
<evidence type="ECO:0000256" key="6">
    <source>
        <dbReference type="ARBA" id="ARBA00022840"/>
    </source>
</evidence>
<dbReference type="UniPathway" id="UPA00904">
    <property type="reaction ID" value="UER00872"/>
</dbReference>
<dbReference type="RefSeq" id="WP_151575913.1">
    <property type="nucleotide sequence ID" value="NZ_WBOT01000010.1"/>
</dbReference>
<sequence>MAILAKQSYESLTEDTAINLAKELNLFPEHASLSCSEIGDGNLNLVFKISDRITGTSVIIKQALPYAKVVGESWPLTIKRSTIEANALIKHGEYVPHLVPKVFAADEHLAVTVIEDLSHLEIARTGLINGAEYPNLSKDIGEYLAKTLFLTSDFALHPFEKKRLAAQFSNPELCKITEDLVFTDPFFNHDSNDYEPELAELVYELWKNTDLKVEAAKLKRSFVTEAESLLHGDLHTGSIFAGPTETKVIDPEFAFYGPIGFDVGQFIGNLLFQSIVRTGVKREKIHTHIKTTWDVFYSTFSELWESHNIEPFSKTEGVKEDFLQKVFKDTLGFAGCELIRRTIGLSHVKDLDGIEPKDQRILLKKRAIELGTALILNRSEWTSITDLIGRLEEDIS</sequence>
<keyword evidence="10" id="KW-1185">Reference proteome</keyword>
<dbReference type="HAMAP" id="MF_01683">
    <property type="entry name" value="Salvage_MtnK"/>
    <property type="match status" value="1"/>
</dbReference>
<comment type="subunit">
    <text evidence="2 7">Homodimer.</text>
</comment>
<evidence type="ECO:0000256" key="7">
    <source>
        <dbReference type="HAMAP-Rule" id="MF_01683"/>
    </source>
</evidence>
<dbReference type="PANTHER" id="PTHR34273">
    <property type="entry name" value="METHYLTHIORIBOSE KINASE"/>
    <property type="match status" value="1"/>
</dbReference>
<comment type="catalytic activity">
    <reaction evidence="7">
        <text>5-(methylsulfanyl)-D-ribose + ATP = 5-(methylsulfanyl)-alpha-D-ribose 1-phosphate + ADP + H(+)</text>
        <dbReference type="Rhea" id="RHEA:22312"/>
        <dbReference type="ChEBI" id="CHEBI:15378"/>
        <dbReference type="ChEBI" id="CHEBI:30616"/>
        <dbReference type="ChEBI" id="CHEBI:58533"/>
        <dbReference type="ChEBI" id="CHEBI:78440"/>
        <dbReference type="ChEBI" id="CHEBI:456216"/>
        <dbReference type="EC" id="2.7.1.100"/>
    </reaction>
</comment>
<dbReference type="InterPro" id="IPR011009">
    <property type="entry name" value="Kinase-like_dom_sf"/>
</dbReference>
<keyword evidence="7" id="KW-0486">Methionine biosynthesis</keyword>
<keyword evidence="3 7" id="KW-0808">Transferase</keyword>
<keyword evidence="4 7" id="KW-0547">Nucleotide-binding</keyword>
<dbReference type="Pfam" id="PF01636">
    <property type="entry name" value="APH"/>
    <property type="match status" value="1"/>
</dbReference>
<feature type="binding site" evidence="7">
    <location>
        <position position="44"/>
    </location>
    <ligand>
        <name>ATP</name>
        <dbReference type="ChEBI" id="CHEBI:30616"/>
    </ligand>
</feature>
<feature type="binding site" evidence="7">
    <location>
        <begin position="115"/>
        <end position="117"/>
    </location>
    <ligand>
        <name>ATP</name>
        <dbReference type="ChEBI" id="CHEBI:30616"/>
    </ligand>
</feature>
<feature type="binding site" evidence="7">
    <location>
        <position position="340"/>
    </location>
    <ligand>
        <name>substrate</name>
    </ligand>
</feature>
<dbReference type="InterPro" id="IPR002575">
    <property type="entry name" value="Aminoglycoside_PTrfase"/>
</dbReference>
<dbReference type="GO" id="GO:0046522">
    <property type="term" value="F:S-methyl-5-thioribose kinase activity"/>
    <property type="evidence" value="ECO:0007669"/>
    <property type="project" value="UniProtKB-UniRule"/>
</dbReference>
<feature type="binding site" evidence="7">
    <location>
        <begin position="250"/>
        <end position="252"/>
    </location>
    <ligand>
        <name>ATP</name>
        <dbReference type="ChEBI" id="CHEBI:30616"/>
    </ligand>
</feature>
<comment type="function">
    <text evidence="7">Catalyzes the phosphorylation of methylthioribose into methylthioribose-1-phosphate.</text>
</comment>
<keyword evidence="7" id="KW-0028">Amino-acid biosynthesis</keyword>
<dbReference type="EMBL" id="WBOT01000010">
    <property type="protein sequence ID" value="KAB2329869.1"/>
    <property type="molecule type" value="Genomic_DNA"/>
</dbReference>
<protein>
    <recommendedName>
        <fullName evidence="7">Methylthioribose kinase</fullName>
        <shortName evidence="7">MTR kinase</shortName>
        <ecNumber evidence="7">2.7.1.100</ecNumber>
    </recommendedName>
</protein>
<dbReference type="AlphaFoldDB" id="A0A7V7RIC1"/>
<dbReference type="PIRSF" id="PIRSF031134">
    <property type="entry name" value="MTRK"/>
    <property type="match status" value="1"/>
</dbReference>
<reference evidence="9 10" key="1">
    <citation type="journal article" date="2014" name="Arch. Microbiol.">
        <title>Bacillus mesophilum sp. nov., strain IITR-54T, a novel 4-chlorobiphenyl dechlorinating bacterium.</title>
        <authorList>
            <person name="Manickam N."/>
            <person name="Singh N.K."/>
            <person name="Bajaj A."/>
            <person name="Kumar R.M."/>
            <person name="Kaur G."/>
            <person name="Kaur N."/>
            <person name="Bala M."/>
            <person name="Kumar A."/>
            <person name="Mayilraj S."/>
        </authorList>
    </citation>
    <scope>NUCLEOTIDE SEQUENCE [LARGE SCALE GENOMIC DNA]</scope>
    <source>
        <strain evidence="9 10">IITR-54</strain>
    </source>
</reference>
<dbReference type="Gene3D" id="3.30.200.20">
    <property type="entry name" value="Phosphorylase Kinase, domain 1"/>
    <property type="match status" value="1"/>
</dbReference>
<evidence type="ECO:0000256" key="5">
    <source>
        <dbReference type="ARBA" id="ARBA00022777"/>
    </source>
</evidence>
<evidence type="ECO:0000256" key="3">
    <source>
        <dbReference type="ARBA" id="ARBA00022679"/>
    </source>
</evidence>
<keyword evidence="5 7" id="KW-0418">Kinase</keyword>
<evidence type="ECO:0000256" key="2">
    <source>
        <dbReference type="ARBA" id="ARBA00011738"/>
    </source>
</evidence>
<feature type="binding site" evidence="7">
    <location>
        <position position="233"/>
    </location>
    <ligand>
        <name>substrate</name>
    </ligand>
</feature>
<organism evidence="9 10">
    <name type="scientific">Bacillus mesophilum</name>
    <dbReference type="NCBI Taxonomy" id="1071718"/>
    <lineage>
        <taxon>Bacteria</taxon>
        <taxon>Bacillati</taxon>
        <taxon>Bacillota</taxon>
        <taxon>Bacilli</taxon>
        <taxon>Bacillales</taxon>
        <taxon>Bacillaceae</taxon>
        <taxon>Bacillus</taxon>
    </lineage>
</organism>
<name>A0A7V7RIC1_9BACI</name>
<dbReference type="OrthoDB" id="9777791at2"/>
<dbReference type="GO" id="GO:0005524">
    <property type="term" value="F:ATP binding"/>
    <property type="evidence" value="ECO:0007669"/>
    <property type="project" value="UniProtKB-UniRule"/>
</dbReference>
<evidence type="ECO:0000256" key="1">
    <source>
        <dbReference type="ARBA" id="ARBA00010165"/>
    </source>
</evidence>
<dbReference type="Gene3D" id="3.90.1200.10">
    <property type="match status" value="1"/>
</dbReference>
<comment type="caution">
    <text evidence="9">The sequence shown here is derived from an EMBL/GenBank/DDBJ whole genome shotgun (WGS) entry which is preliminary data.</text>
</comment>
<dbReference type="EC" id="2.7.1.100" evidence="7"/>
<accession>A0A7V7RIC1</accession>
<feature type="binding site" evidence="7">
    <location>
        <position position="61"/>
    </location>
    <ligand>
        <name>ATP</name>
        <dbReference type="ChEBI" id="CHEBI:30616"/>
    </ligand>
</feature>
<keyword evidence="6 7" id="KW-0067">ATP-binding</keyword>
<dbReference type="SUPFAM" id="SSF56112">
    <property type="entry name" value="Protein kinase-like (PK-like)"/>
    <property type="match status" value="1"/>
</dbReference>
<evidence type="ECO:0000313" key="9">
    <source>
        <dbReference type="EMBL" id="KAB2329869.1"/>
    </source>
</evidence>
<evidence type="ECO:0000256" key="4">
    <source>
        <dbReference type="ARBA" id="ARBA00022741"/>
    </source>
</evidence>
<gene>
    <name evidence="7" type="primary">mtnK</name>
    <name evidence="9" type="ORF">F7732_20510</name>
</gene>
<evidence type="ECO:0000259" key="8">
    <source>
        <dbReference type="Pfam" id="PF01636"/>
    </source>
</evidence>
<dbReference type="NCBIfam" id="TIGR01767">
    <property type="entry name" value="MTRK"/>
    <property type="match status" value="1"/>
</dbReference>
<comment type="pathway">
    <text evidence="7">Amino-acid biosynthesis; L-methionine biosynthesis via salvage pathway; S-methyl-5-thio-alpha-D-ribose 1-phosphate from S-methyl-5'-thioadenosine (hydrolase route): step 2/2.</text>
</comment>
<feature type="domain" description="Aminoglycoside phosphotransferase" evidence="8">
    <location>
        <begin position="37"/>
        <end position="267"/>
    </location>
</feature>
<dbReference type="GO" id="GO:0019509">
    <property type="term" value="P:L-methionine salvage from methylthioadenosine"/>
    <property type="evidence" value="ECO:0007669"/>
    <property type="project" value="UniProtKB-UniRule"/>
</dbReference>
<dbReference type="InterPro" id="IPR009212">
    <property type="entry name" value="Methylthioribose_kinase"/>
</dbReference>